<sequence>MNSKQKDAFAQAAILGVIFLGLPLLIRDTGSGMIVLLIAMPLLCIGFSCLSAWRNGFQWHVPLMAAGWFLVSISLFYNATALPYTAAFFLLGCLGQALGAALRRR</sequence>
<dbReference type="EMBL" id="DWYA01000062">
    <property type="protein sequence ID" value="HJB40266.1"/>
    <property type="molecule type" value="Genomic_DNA"/>
</dbReference>
<reference evidence="2" key="2">
    <citation type="submission" date="2021-04" db="EMBL/GenBank/DDBJ databases">
        <authorList>
            <person name="Gilroy R."/>
        </authorList>
    </citation>
    <scope>NUCLEOTIDE SEQUENCE</scope>
    <source>
        <strain evidence="2">ChiBcec8-14828</strain>
    </source>
</reference>
<organism evidence="2 3">
    <name type="scientific">Candidatus Ruthenibacterium avium</name>
    <dbReference type="NCBI Taxonomy" id="2838751"/>
    <lineage>
        <taxon>Bacteria</taxon>
        <taxon>Bacillati</taxon>
        <taxon>Bacillota</taxon>
        <taxon>Clostridia</taxon>
        <taxon>Eubacteriales</taxon>
        <taxon>Oscillospiraceae</taxon>
        <taxon>Ruthenibacterium</taxon>
    </lineage>
</organism>
<keyword evidence="1" id="KW-1133">Transmembrane helix</keyword>
<keyword evidence="1" id="KW-0472">Membrane</keyword>
<gene>
    <name evidence="2" type="ORF">H9943_07715</name>
</gene>
<dbReference type="Proteomes" id="UP000824209">
    <property type="component" value="Unassembled WGS sequence"/>
</dbReference>
<feature type="transmembrane region" description="Helical" evidence="1">
    <location>
        <begin position="32"/>
        <end position="53"/>
    </location>
</feature>
<accession>A0A9D2S1W3</accession>
<feature type="transmembrane region" description="Helical" evidence="1">
    <location>
        <begin position="83"/>
        <end position="102"/>
    </location>
</feature>
<dbReference type="AlphaFoldDB" id="A0A9D2S1W3"/>
<comment type="caution">
    <text evidence="2">The sequence shown here is derived from an EMBL/GenBank/DDBJ whole genome shotgun (WGS) entry which is preliminary data.</text>
</comment>
<feature type="transmembrane region" description="Helical" evidence="1">
    <location>
        <begin position="7"/>
        <end position="26"/>
    </location>
</feature>
<feature type="transmembrane region" description="Helical" evidence="1">
    <location>
        <begin position="60"/>
        <end position="77"/>
    </location>
</feature>
<protein>
    <submittedName>
        <fullName evidence="2">Uncharacterized protein</fullName>
    </submittedName>
</protein>
<keyword evidence="1" id="KW-0812">Transmembrane</keyword>
<evidence type="ECO:0000313" key="3">
    <source>
        <dbReference type="Proteomes" id="UP000824209"/>
    </source>
</evidence>
<evidence type="ECO:0000256" key="1">
    <source>
        <dbReference type="SAM" id="Phobius"/>
    </source>
</evidence>
<name>A0A9D2S1W3_9FIRM</name>
<proteinExistence type="predicted"/>
<evidence type="ECO:0000313" key="2">
    <source>
        <dbReference type="EMBL" id="HJB40266.1"/>
    </source>
</evidence>
<reference evidence="2" key="1">
    <citation type="journal article" date="2021" name="PeerJ">
        <title>Extensive microbial diversity within the chicken gut microbiome revealed by metagenomics and culture.</title>
        <authorList>
            <person name="Gilroy R."/>
            <person name="Ravi A."/>
            <person name="Getino M."/>
            <person name="Pursley I."/>
            <person name="Horton D.L."/>
            <person name="Alikhan N.F."/>
            <person name="Baker D."/>
            <person name="Gharbi K."/>
            <person name="Hall N."/>
            <person name="Watson M."/>
            <person name="Adriaenssens E.M."/>
            <person name="Foster-Nyarko E."/>
            <person name="Jarju S."/>
            <person name="Secka A."/>
            <person name="Antonio M."/>
            <person name="Oren A."/>
            <person name="Chaudhuri R.R."/>
            <person name="La Ragione R."/>
            <person name="Hildebrand F."/>
            <person name="Pallen M.J."/>
        </authorList>
    </citation>
    <scope>NUCLEOTIDE SEQUENCE</scope>
    <source>
        <strain evidence="2">ChiBcec8-14828</strain>
    </source>
</reference>